<dbReference type="PROSITE" id="PS00571">
    <property type="entry name" value="AMIDASES"/>
    <property type="match status" value="1"/>
</dbReference>
<dbReference type="CDD" id="cd07920">
    <property type="entry name" value="Pumilio"/>
    <property type="match status" value="1"/>
</dbReference>
<dbReference type="Pfam" id="PF00806">
    <property type="entry name" value="PUF"/>
    <property type="match status" value="8"/>
</dbReference>
<feature type="repeat" description="Pumilio" evidence="4">
    <location>
        <begin position="1391"/>
        <end position="1428"/>
    </location>
</feature>
<feature type="compositionally biased region" description="Pro residues" evidence="5">
    <location>
        <begin position="1054"/>
        <end position="1066"/>
    </location>
</feature>
<dbReference type="EMBL" id="SPOF01000020">
    <property type="protein sequence ID" value="TIB12041.1"/>
    <property type="molecule type" value="Genomic_DNA"/>
</dbReference>
<dbReference type="GO" id="GO:0010608">
    <property type="term" value="P:post-transcriptional regulation of gene expression"/>
    <property type="evidence" value="ECO:0007669"/>
    <property type="project" value="TreeGrafter"/>
</dbReference>
<feature type="compositionally biased region" description="Low complexity" evidence="5">
    <location>
        <begin position="1067"/>
        <end position="1108"/>
    </location>
</feature>
<sequence>MPSSWKEKALNKRSIRDGQIRGVLDRLQGGGHDDSLDTAIRSLTATALAGRIAAKEYTATRVLEAYIRGSVAAHERTNCLTEVLYERALETATQLDEHLARTGATVGPLHGVPISVKDVVQVKDVDSTLGFTKWVWSWIGNRAADDAAIVKILVHAGAVPLVKTNIPQTMLSFECSNPLWGRTVHPHNSAYTSGGSSGGEAALLACHGSAAGIGTDIGGSLRIPTGYCGLYSIKPGCGRWPYSGMQPLVAGFEGIKAGLGPMARSVVDLELIARAVLDSPIKLNVSEGSLAPVPYRPINLPQKLRFGYYADSNFVRSSPAMRRGVFETIDKMREAGHECIDVGPVDAESALEIFVALSAADGFNTLMEPLGDDPREPALFLVGLGASLPWPVRKMAGWLLETFTPNSGFARALRQSGAKTVHDYWAWTAKRDDFASQFRKEVFHKHNLDGLIAPLQALPNVPHTLTKYLNLIAADTVLYNVTDSTVGIVPVGKVDKERDQLPAAYAPGKGCRAQLLEDRMYGGKEPVYNADKMDGLPLAVQIVTEKAFEDEKGEEYSQLLLDSERDAVAELLAYLENRDNVPWFDEQDEDSTGSPLGALTTLAYSSNVDLQRSAALAFAEITEKEVRQVGRDTLEPLLYLLANHDTEVQRASSAALGGIEPLIRQMLSPNVEVQCNAVGCVTNLATHDENKTKIAKSGALVPLTRLARSKDMRVQRNATGALLNMTHSDENRQQLVNAGAIPVLVSLLASPDTDVQYYCTTALSNIAVDVNNRKRLSQNEPKLVNSLVALMESPSLKVQCQSALALRNLASDEKYQVEISVEVQGNSAAALGNLSSKAEDYTIFNEVWMKPEGGLHGYLVRFLGSPDNTFQHIAVWTLVQLLESGDTELLENIKQSALILPLIKRLSTEDTSQDNESSYSYDNEMEDSQFPSTMSSPKEMKNILEAKRIEHELERERQRKMFDQEMKRLEDEHKKEEQQLLSSSSCPSSPPPNKHLLPSYMDSRRYSDDFDFEDDDKFPVLIKDIDGKFNTKLSISRPPSTNSRFYDLDFNIPNNPPYPLTSPNPPSSHGHGHSNNNSRRSLTPNQSHSKSQSQSQSQSQSHSQSHSQNTSNKVDNDLNRFIGVKLEDIKGEIYNLCKDQHGCRYLQKKLEDDDPLDDLVDGVKLTSRQLIFNQIYTHFSELMTDPFGNYLCQKLLEFANDQQRDTLCETVSPELVTISLNMHGTRAVQKMIDYLSTRRQINTIIMSLSLNVVTLIKDLNGNHVIQKCLNRLIPNDNQFIYNAVASNCIEVATHRHGCCVLQRCIDHASDQQRIQLVTEITFHALTLIQDPFGNYVVQYVLDLNDNRFSDGVVRQFLGHICALSVQKFSSNVIEKCIRVADASTRSSVIDELNHRPRLEKLLRDAFGNYVVQTALDFAEPVQRIALVEAIRPILPMIRNTPYGKRIQSKLQRASMFIRDSSDPTFGLRAAGPPGVNNGGGFRSASASNFSGGHSPSLLGMGRSVSSHGLDYQSLSTPFLNVDNHSNTALAAAAHHQHAQQLAALANVNVSSPSVGGVGGLGGVSGMNSMNGVNGVNGINGDSRLVHPINLTSPINLGTMNAAAANVQAQHAQHAQHAPQAQPGFDYFFSPAAPAAQHPTHPTHATHATHNNLDTPNNSNPYSAAFSTPYI</sequence>
<feature type="region of interest" description="Disordered" evidence="5">
    <location>
        <begin position="1046"/>
        <end position="1116"/>
    </location>
</feature>
<evidence type="ECO:0000256" key="1">
    <source>
        <dbReference type="ARBA" id="ARBA00009199"/>
    </source>
</evidence>
<feature type="repeat" description="Pumilio" evidence="4">
    <location>
        <begin position="1319"/>
        <end position="1354"/>
    </location>
</feature>
<dbReference type="InterPro" id="IPR016024">
    <property type="entry name" value="ARM-type_fold"/>
</dbReference>
<dbReference type="GO" id="GO:0005737">
    <property type="term" value="C:cytoplasm"/>
    <property type="evidence" value="ECO:0007669"/>
    <property type="project" value="TreeGrafter"/>
</dbReference>
<keyword evidence="2" id="KW-0677">Repeat</keyword>
<dbReference type="InterPro" id="IPR011989">
    <property type="entry name" value="ARM-like"/>
</dbReference>
<dbReference type="SMART" id="SM00025">
    <property type="entry name" value="Pumilio"/>
    <property type="match status" value="8"/>
</dbReference>
<evidence type="ECO:0000256" key="2">
    <source>
        <dbReference type="ARBA" id="ARBA00022737"/>
    </source>
</evidence>
<dbReference type="InterPro" id="IPR020556">
    <property type="entry name" value="Amidase_CS"/>
</dbReference>
<dbReference type="FunFam" id="1.25.10.10:FF:000237">
    <property type="entry name" value="Pumilio homolog 9"/>
    <property type="match status" value="1"/>
</dbReference>
<dbReference type="GO" id="GO:0003729">
    <property type="term" value="F:mRNA binding"/>
    <property type="evidence" value="ECO:0007669"/>
    <property type="project" value="TreeGrafter"/>
</dbReference>
<dbReference type="SUPFAM" id="SSF75304">
    <property type="entry name" value="Amidase signature (AS) enzymes"/>
    <property type="match status" value="1"/>
</dbReference>
<dbReference type="InterPro" id="IPR033133">
    <property type="entry name" value="PUM-HD"/>
</dbReference>
<feature type="repeat" description="Pumilio" evidence="4">
    <location>
        <begin position="1283"/>
        <end position="1318"/>
    </location>
</feature>
<dbReference type="Gene3D" id="3.90.1300.10">
    <property type="entry name" value="Amidase signature (AS) domain"/>
    <property type="match status" value="1"/>
</dbReference>
<feature type="repeat" description="Pumilio" evidence="4">
    <location>
        <begin position="1210"/>
        <end position="1246"/>
    </location>
</feature>
<dbReference type="PROSITE" id="PS50302">
    <property type="entry name" value="PUM"/>
    <property type="match status" value="7"/>
</dbReference>
<feature type="repeat" description="ARM" evidence="3">
    <location>
        <begin position="698"/>
        <end position="740"/>
    </location>
</feature>
<feature type="region of interest" description="Disordered" evidence="5">
    <location>
        <begin position="1634"/>
        <end position="1670"/>
    </location>
</feature>
<dbReference type="InterPro" id="IPR036928">
    <property type="entry name" value="AS_sf"/>
</dbReference>
<feature type="repeat" description="Pumilio" evidence="4">
    <location>
        <begin position="1355"/>
        <end position="1390"/>
    </location>
</feature>
<accession>A0A4T0I5P0</accession>
<dbReference type="Gene3D" id="1.25.10.10">
    <property type="entry name" value="Leucine-rich Repeat Variant"/>
    <property type="match status" value="2"/>
</dbReference>
<comment type="similarity">
    <text evidence="1">Belongs to the amidase family.</text>
</comment>
<feature type="repeat" description="ARM" evidence="3">
    <location>
        <begin position="739"/>
        <end position="776"/>
    </location>
</feature>
<dbReference type="SMART" id="SM00185">
    <property type="entry name" value="ARM"/>
    <property type="match status" value="4"/>
</dbReference>
<feature type="repeat" description="ARM" evidence="3">
    <location>
        <begin position="657"/>
        <end position="699"/>
    </location>
</feature>
<evidence type="ECO:0000256" key="3">
    <source>
        <dbReference type="PROSITE-ProRule" id="PRU00259"/>
    </source>
</evidence>
<evidence type="ECO:0000313" key="8">
    <source>
        <dbReference type="Proteomes" id="UP000306954"/>
    </source>
</evidence>
<organism evidence="7 8">
    <name type="scientific">Wallemia ichthyophaga</name>
    <dbReference type="NCBI Taxonomy" id="245174"/>
    <lineage>
        <taxon>Eukaryota</taxon>
        <taxon>Fungi</taxon>
        <taxon>Dikarya</taxon>
        <taxon>Basidiomycota</taxon>
        <taxon>Wallemiomycotina</taxon>
        <taxon>Wallemiomycetes</taxon>
        <taxon>Wallemiales</taxon>
        <taxon>Wallemiaceae</taxon>
        <taxon>Wallemia</taxon>
    </lineage>
</organism>
<reference evidence="7 8" key="1">
    <citation type="submission" date="2019-03" db="EMBL/GenBank/DDBJ databases">
        <title>Sequencing 23 genomes of Wallemia ichthyophaga.</title>
        <authorList>
            <person name="Gostincar C."/>
        </authorList>
    </citation>
    <scope>NUCLEOTIDE SEQUENCE [LARGE SCALE GENOMIC DNA]</scope>
    <source>
        <strain evidence="7 8">EXF-8621</strain>
    </source>
</reference>
<dbReference type="PANTHER" id="PTHR12537">
    <property type="entry name" value="RNA BINDING PROTEIN PUMILIO-RELATED"/>
    <property type="match status" value="1"/>
</dbReference>
<dbReference type="SUPFAM" id="SSF48371">
    <property type="entry name" value="ARM repeat"/>
    <property type="match status" value="2"/>
</dbReference>
<name>A0A4T0I5P0_WALIC</name>
<dbReference type="Proteomes" id="UP000306954">
    <property type="component" value="Unassembled WGS sequence"/>
</dbReference>
<dbReference type="PROSITE" id="PS50303">
    <property type="entry name" value="PUM_HD"/>
    <property type="match status" value="1"/>
</dbReference>
<dbReference type="PANTHER" id="PTHR12537:SF13">
    <property type="entry name" value="PUMILIO HOMOLOGY DOMAIN FAMILY MEMBER 4"/>
    <property type="match status" value="1"/>
</dbReference>
<dbReference type="Pfam" id="PF00514">
    <property type="entry name" value="Arm"/>
    <property type="match status" value="3"/>
</dbReference>
<feature type="region of interest" description="Disordered" evidence="5">
    <location>
        <begin position="911"/>
        <end position="936"/>
    </location>
</feature>
<feature type="region of interest" description="Disordered" evidence="5">
    <location>
        <begin position="970"/>
        <end position="1000"/>
    </location>
</feature>
<dbReference type="InterPro" id="IPR001313">
    <property type="entry name" value="Pumilio_RNA-bd_rpt"/>
</dbReference>
<feature type="compositionally biased region" description="Polar residues" evidence="5">
    <location>
        <begin position="1650"/>
        <end position="1670"/>
    </location>
</feature>
<dbReference type="InterPro" id="IPR033712">
    <property type="entry name" value="Pumilio_RNA-bd"/>
</dbReference>
<feature type="domain" description="PUM-HD" evidence="6">
    <location>
        <begin position="1105"/>
        <end position="1454"/>
    </location>
</feature>
<dbReference type="InterPro" id="IPR023631">
    <property type="entry name" value="Amidase_dom"/>
</dbReference>
<dbReference type="Pfam" id="PF01425">
    <property type="entry name" value="Amidase"/>
    <property type="match status" value="1"/>
</dbReference>
<gene>
    <name evidence="7" type="ORF">E3P90_02158</name>
</gene>
<protein>
    <recommendedName>
        <fullName evidence="6">PUM-HD domain-containing protein</fullName>
    </recommendedName>
</protein>
<proteinExistence type="inferred from homology"/>
<feature type="repeat" description="Pumilio" evidence="4">
    <location>
        <begin position="1174"/>
        <end position="1209"/>
    </location>
</feature>
<dbReference type="PROSITE" id="PS50176">
    <property type="entry name" value="ARM_REPEAT"/>
    <property type="match status" value="3"/>
</dbReference>
<evidence type="ECO:0000259" key="6">
    <source>
        <dbReference type="PROSITE" id="PS50303"/>
    </source>
</evidence>
<comment type="caution">
    <text evidence="7">The sequence shown here is derived from an EMBL/GenBank/DDBJ whole genome shotgun (WGS) entry which is preliminary data.</text>
</comment>
<evidence type="ECO:0000256" key="5">
    <source>
        <dbReference type="SAM" id="MobiDB-lite"/>
    </source>
</evidence>
<dbReference type="InterPro" id="IPR000225">
    <property type="entry name" value="Armadillo"/>
</dbReference>
<feature type="repeat" description="Pumilio" evidence="4">
    <location>
        <begin position="1247"/>
        <end position="1282"/>
    </location>
</feature>
<evidence type="ECO:0000313" key="7">
    <source>
        <dbReference type="EMBL" id="TIB12041.1"/>
    </source>
</evidence>
<feature type="compositionally biased region" description="Low complexity" evidence="5">
    <location>
        <begin position="1634"/>
        <end position="1649"/>
    </location>
</feature>
<evidence type="ECO:0000256" key="4">
    <source>
        <dbReference type="PROSITE-ProRule" id="PRU00317"/>
    </source>
</evidence>